<protein>
    <recommendedName>
        <fullName evidence="9">Large ribosomal subunit protein uL1</fullName>
    </recommendedName>
    <alternativeName>
        <fullName evidence="10">50S ribosomal protein L1</fullName>
    </alternativeName>
</protein>
<dbReference type="PIRSF" id="PIRSF002155">
    <property type="entry name" value="Ribosomal_L1"/>
    <property type="match status" value="1"/>
</dbReference>
<dbReference type="CDD" id="cd00403">
    <property type="entry name" value="Ribosomal_L1"/>
    <property type="match status" value="1"/>
</dbReference>
<keyword evidence="7 12" id="KW-0689">Ribosomal protein</keyword>
<evidence type="ECO:0000313" key="12">
    <source>
        <dbReference type="EMBL" id="QEK37865.1"/>
    </source>
</evidence>
<dbReference type="EMBL" id="CP043315">
    <property type="protein sequence ID" value="QEK37865.1"/>
    <property type="molecule type" value="Genomic_DNA"/>
</dbReference>
<evidence type="ECO:0000256" key="2">
    <source>
        <dbReference type="ARBA" id="ARBA00022491"/>
    </source>
</evidence>
<keyword evidence="3" id="KW-0820">tRNA-binding</keyword>
<dbReference type="InterPro" id="IPR002143">
    <property type="entry name" value="Ribosomal_uL1"/>
</dbReference>
<dbReference type="PANTHER" id="PTHR36427">
    <property type="entry name" value="54S RIBOSOMAL PROTEIN L1, MITOCHONDRIAL"/>
    <property type="match status" value="1"/>
</dbReference>
<evidence type="ECO:0000256" key="4">
    <source>
        <dbReference type="ARBA" id="ARBA00022730"/>
    </source>
</evidence>
<dbReference type="Gene3D" id="3.30.190.20">
    <property type="match status" value="1"/>
</dbReference>
<evidence type="ECO:0000256" key="6">
    <source>
        <dbReference type="ARBA" id="ARBA00022884"/>
    </source>
</evidence>
<dbReference type="GO" id="GO:0015934">
    <property type="term" value="C:large ribosomal subunit"/>
    <property type="evidence" value="ECO:0007669"/>
    <property type="project" value="InterPro"/>
</dbReference>
<dbReference type="KEGG" id="cip:FZC35_00500"/>
<keyword evidence="4" id="KW-0699">rRNA-binding</keyword>
<name>A0A5C0UCX3_9PROT</name>
<dbReference type="GO" id="GO:0006417">
    <property type="term" value="P:regulation of translation"/>
    <property type="evidence" value="ECO:0007669"/>
    <property type="project" value="UniProtKB-KW"/>
</dbReference>
<evidence type="ECO:0000256" key="1">
    <source>
        <dbReference type="ARBA" id="ARBA00010531"/>
    </source>
</evidence>
<dbReference type="SUPFAM" id="SSF56808">
    <property type="entry name" value="Ribosomal protein L1"/>
    <property type="match status" value="1"/>
</dbReference>
<dbReference type="InterPro" id="IPR005878">
    <property type="entry name" value="Ribosom_uL1_bac-type"/>
</dbReference>
<dbReference type="Gene3D" id="3.40.50.790">
    <property type="match status" value="1"/>
</dbReference>
<proteinExistence type="inferred from homology"/>
<dbReference type="PANTHER" id="PTHR36427:SF3">
    <property type="entry name" value="LARGE RIBOSOMAL SUBUNIT PROTEIN UL1M"/>
    <property type="match status" value="1"/>
</dbReference>
<evidence type="ECO:0000256" key="11">
    <source>
        <dbReference type="ARBA" id="ARBA00059110"/>
    </source>
</evidence>
<keyword evidence="13" id="KW-1185">Reference proteome</keyword>
<organism evidence="12 13">
    <name type="scientific">Candidatus Cytomitobacter indipagum</name>
    <dbReference type="NCBI Taxonomy" id="2601575"/>
    <lineage>
        <taxon>Bacteria</taxon>
        <taxon>Pseudomonadati</taxon>
        <taxon>Pseudomonadota</taxon>
        <taxon>Alphaproteobacteria</taxon>
        <taxon>Holosporales</taxon>
        <taxon>Holosporaceae</taxon>
        <taxon>Candidatus Cytomitobacter</taxon>
    </lineage>
</organism>
<reference evidence="12 13" key="1">
    <citation type="submission" date="2019-08" db="EMBL/GenBank/DDBJ databases">
        <title>Highly reduced genomes of protist endosymbionts show evolutionary convergence.</title>
        <authorList>
            <person name="George E."/>
            <person name="Husnik F."/>
            <person name="Tashyreva D."/>
            <person name="Prokopchuk G."/>
            <person name="Horak A."/>
            <person name="Kwong W.K."/>
            <person name="Lukes J."/>
            <person name="Keeling P.J."/>
        </authorList>
    </citation>
    <scope>NUCLEOTIDE SEQUENCE [LARGE SCALE GENOMIC DNA]</scope>
    <source>
        <strain evidence="12">1605</strain>
    </source>
</reference>
<gene>
    <name evidence="12" type="primary">rplA</name>
    <name evidence="12" type="ORF">FZC35_00500</name>
</gene>
<dbReference type="GO" id="GO:0000049">
    <property type="term" value="F:tRNA binding"/>
    <property type="evidence" value="ECO:0007669"/>
    <property type="project" value="UniProtKB-KW"/>
</dbReference>
<evidence type="ECO:0000256" key="7">
    <source>
        <dbReference type="ARBA" id="ARBA00022980"/>
    </source>
</evidence>
<dbReference type="InterPro" id="IPR016095">
    <property type="entry name" value="Ribosomal_uL1_3-a/b-sand"/>
</dbReference>
<dbReference type="InterPro" id="IPR023674">
    <property type="entry name" value="Ribosomal_uL1-like"/>
</dbReference>
<evidence type="ECO:0000256" key="5">
    <source>
        <dbReference type="ARBA" id="ARBA00022845"/>
    </source>
</evidence>
<keyword evidence="5" id="KW-0810">Translation regulation</keyword>
<dbReference type="GO" id="GO:0006412">
    <property type="term" value="P:translation"/>
    <property type="evidence" value="ECO:0007669"/>
    <property type="project" value="InterPro"/>
</dbReference>
<dbReference type="GO" id="GO:0003735">
    <property type="term" value="F:structural constituent of ribosome"/>
    <property type="evidence" value="ECO:0007669"/>
    <property type="project" value="InterPro"/>
</dbReference>
<comment type="function">
    <text evidence="11">Protein L1 is also a translational repressor protein, it controls the translation of the L11 operon by binding to its mRNA.</text>
</comment>
<dbReference type="AlphaFoldDB" id="A0A5C0UCX3"/>
<sequence>MYEYRYCGISEYSVLWIFERFWCFVSKNEREVYDVLSAIKLIRESKKRKFDETLDFGCEINIGSSKDQVSIRGSVDMPAGTGKKVVVAVFCADSDKFDEIKKAGADYVGAEDLVDRFKSGEISCDVCLASPDAMIMLAKISKILGPKKLMPSPKSGTVSNDIVNLVLSFKKGKVVYKADAQGNIYAGIGRISFSDEDLILNFNALFDDVLSKAPSVKSLFVKRVFLSSTMGSSSFMLDKKSLKSGVTNE</sequence>
<dbReference type="NCBIfam" id="TIGR01169">
    <property type="entry name" value="rplA_bact"/>
    <property type="match status" value="1"/>
</dbReference>
<dbReference type="FunFam" id="3.40.50.790:FF:000001">
    <property type="entry name" value="50S ribosomal protein L1"/>
    <property type="match status" value="1"/>
</dbReference>
<dbReference type="Pfam" id="PF00687">
    <property type="entry name" value="Ribosomal_L1"/>
    <property type="match status" value="1"/>
</dbReference>
<dbReference type="InterPro" id="IPR028364">
    <property type="entry name" value="Ribosomal_uL1/biogenesis"/>
</dbReference>
<keyword evidence="2" id="KW-0678">Repressor</keyword>
<keyword evidence="8" id="KW-0687">Ribonucleoprotein</keyword>
<evidence type="ECO:0000256" key="3">
    <source>
        <dbReference type="ARBA" id="ARBA00022555"/>
    </source>
</evidence>
<comment type="similarity">
    <text evidence="1">Belongs to the universal ribosomal protein uL1 family.</text>
</comment>
<keyword evidence="6" id="KW-0694">RNA-binding</keyword>
<dbReference type="GO" id="GO:0019843">
    <property type="term" value="F:rRNA binding"/>
    <property type="evidence" value="ECO:0007669"/>
    <property type="project" value="UniProtKB-KW"/>
</dbReference>
<evidence type="ECO:0000256" key="8">
    <source>
        <dbReference type="ARBA" id="ARBA00023274"/>
    </source>
</evidence>
<evidence type="ECO:0000256" key="9">
    <source>
        <dbReference type="ARBA" id="ARBA00035241"/>
    </source>
</evidence>
<accession>A0A5C0UCX3</accession>
<evidence type="ECO:0000256" key="10">
    <source>
        <dbReference type="ARBA" id="ARBA00035452"/>
    </source>
</evidence>
<dbReference type="Proteomes" id="UP000325155">
    <property type="component" value="Chromosome"/>
</dbReference>
<dbReference type="OrthoDB" id="9803740at2"/>
<evidence type="ECO:0000313" key="13">
    <source>
        <dbReference type="Proteomes" id="UP000325155"/>
    </source>
</evidence>